<comment type="caution">
    <text evidence="2">The sequence shown here is derived from an EMBL/GenBank/DDBJ whole genome shotgun (WGS) entry which is preliminary data.</text>
</comment>
<protein>
    <submittedName>
        <fullName evidence="2">Uncharacterized protein</fullName>
    </submittedName>
</protein>
<evidence type="ECO:0000313" key="3">
    <source>
        <dbReference type="Proteomes" id="UP000011096"/>
    </source>
</evidence>
<keyword evidence="1" id="KW-1133">Transmembrane helix</keyword>
<name>A0A7J6JCJ3_COLFN</name>
<feature type="transmembrane region" description="Helical" evidence="1">
    <location>
        <begin position="27"/>
        <end position="49"/>
    </location>
</feature>
<reference evidence="2 3" key="1">
    <citation type="submission" date="2012-08" db="EMBL/GenBank/DDBJ databases">
        <authorList>
            <person name="Gan P.H.P."/>
            <person name="Ikeda K."/>
            <person name="Irieda H."/>
            <person name="Narusaka M."/>
            <person name="O'Connell R.J."/>
            <person name="Narusaka Y."/>
            <person name="Takano Y."/>
            <person name="Kubo Y."/>
            <person name="Shirasu K."/>
        </authorList>
    </citation>
    <scope>NUCLEOTIDE SEQUENCE [LARGE SCALE GENOMIC DNA]</scope>
    <source>
        <strain evidence="2 3">Nara gc5</strain>
    </source>
</reference>
<dbReference type="OrthoDB" id="5331848at2759"/>
<sequence>MQLPHGNGRHRMYLSDYDYKMINMYGWYGQLFHFTSMACLKCSICALVLRLNDKKGLQIFIYTIIAGVLVTNMGVETDTPLESTLNVNHIHISENNVEWMNFVLEKLRANTFPTYEIHLRSHRNLIPVSRLDDCYAVFGLGVTVKKGKVGQLWMRITRGNTIVTSFPKGYGRDLADPSSIYMSIRRKLADRATHIAIEPYDIALVVIDECIGTFFQRPESPAAELKVVPHGISALTQDVATIADKTCILREAHRTLLPSRSAVASSDILLQLLNLRLDIEELIQDLSMVAQVLAEQSTCVDDFIKMGALVAKGIQHDRLLSPDWIEPQLIKSRINSHKYEVKSLADTASGVHRTIVSLLQHVHLKTLLKEGTDFTRK</sequence>
<feature type="transmembrane region" description="Helical" evidence="1">
    <location>
        <begin position="56"/>
        <end position="75"/>
    </location>
</feature>
<organism evidence="2 3">
    <name type="scientific">Colletotrichum fructicola (strain Nara gc5)</name>
    <name type="common">Anthracnose fungus</name>
    <name type="synonym">Colletotrichum gloeosporioides (strain Nara gc5)</name>
    <dbReference type="NCBI Taxonomy" id="1213859"/>
    <lineage>
        <taxon>Eukaryota</taxon>
        <taxon>Fungi</taxon>
        <taxon>Dikarya</taxon>
        <taxon>Ascomycota</taxon>
        <taxon>Pezizomycotina</taxon>
        <taxon>Sordariomycetes</taxon>
        <taxon>Hypocreomycetidae</taxon>
        <taxon>Glomerellales</taxon>
        <taxon>Glomerellaceae</taxon>
        <taxon>Colletotrichum</taxon>
        <taxon>Colletotrichum gloeosporioides species complex</taxon>
    </lineage>
</organism>
<accession>A0A7J6JCJ3</accession>
<keyword evidence="1" id="KW-0812">Transmembrane</keyword>
<evidence type="ECO:0000256" key="1">
    <source>
        <dbReference type="SAM" id="Phobius"/>
    </source>
</evidence>
<dbReference type="GeneID" id="43613589"/>
<reference evidence="2 3" key="2">
    <citation type="submission" date="2020-04" db="EMBL/GenBank/DDBJ databases">
        <title>Genome sequencing and assembly of multiple isolates from the Colletotrichum gloeosporioides species complex.</title>
        <authorList>
            <person name="Gan P."/>
            <person name="Shirasu K."/>
        </authorList>
    </citation>
    <scope>NUCLEOTIDE SEQUENCE [LARGE SCALE GENOMIC DNA]</scope>
    <source>
        <strain evidence="2 3">Nara gc5</strain>
    </source>
</reference>
<dbReference type="RefSeq" id="XP_031892926.2">
    <property type="nucleotide sequence ID" value="XM_032029511.2"/>
</dbReference>
<dbReference type="Proteomes" id="UP000011096">
    <property type="component" value="Unassembled WGS sequence"/>
</dbReference>
<keyword evidence="3" id="KW-1185">Reference proteome</keyword>
<proteinExistence type="predicted"/>
<dbReference type="EMBL" id="ANPB02000003">
    <property type="protein sequence ID" value="KAF4487521.1"/>
    <property type="molecule type" value="Genomic_DNA"/>
</dbReference>
<keyword evidence="1" id="KW-0472">Membrane</keyword>
<evidence type="ECO:0000313" key="2">
    <source>
        <dbReference type="EMBL" id="KAF4487521.1"/>
    </source>
</evidence>
<dbReference type="AlphaFoldDB" id="A0A7J6JCJ3"/>
<gene>
    <name evidence="2" type="ORF">CGGC5_v004890</name>
</gene>
<dbReference type="InParanoid" id="A0A7J6JCJ3"/>